<accession>A0A183E2L4</accession>
<dbReference type="EMBL" id="UYRT01082153">
    <property type="protein sequence ID" value="VDN25558.1"/>
    <property type="molecule type" value="Genomic_DNA"/>
</dbReference>
<reference evidence="2 3" key="2">
    <citation type="submission" date="2018-11" db="EMBL/GenBank/DDBJ databases">
        <authorList>
            <consortium name="Pathogen Informatics"/>
        </authorList>
    </citation>
    <scope>NUCLEOTIDE SEQUENCE [LARGE SCALE GENOMIC DNA]</scope>
</reference>
<feature type="transmembrane region" description="Helical" evidence="1">
    <location>
        <begin position="51"/>
        <end position="70"/>
    </location>
</feature>
<evidence type="ECO:0000313" key="3">
    <source>
        <dbReference type="Proteomes" id="UP000271098"/>
    </source>
</evidence>
<name>A0A183E2L4_9BILA</name>
<dbReference type="PANTHER" id="PTHR11161">
    <property type="entry name" value="O-ACYLTRANSFERASE"/>
    <property type="match status" value="1"/>
</dbReference>
<feature type="transmembrane region" description="Helical" evidence="1">
    <location>
        <begin position="77"/>
        <end position="99"/>
    </location>
</feature>
<reference evidence="4" key="1">
    <citation type="submission" date="2016-06" db="UniProtKB">
        <authorList>
            <consortium name="WormBaseParasite"/>
        </authorList>
    </citation>
    <scope>IDENTIFICATION</scope>
</reference>
<evidence type="ECO:0000313" key="4">
    <source>
        <dbReference type="WBParaSite" id="GPUH_0001522501-mRNA-1"/>
    </source>
</evidence>
<dbReference type="InterPro" id="IPR052728">
    <property type="entry name" value="O2_lipid_transport_reg"/>
</dbReference>
<evidence type="ECO:0000256" key="1">
    <source>
        <dbReference type="SAM" id="Phobius"/>
    </source>
</evidence>
<dbReference type="AlphaFoldDB" id="A0A183E2L4"/>
<organism evidence="4">
    <name type="scientific">Gongylonema pulchrum</name>
    <dbReference type="NCBI Taxonomy" id="637853"/>
    <lineage>
        <taxon>Eukaryota</taxon>
        <taxon>Metazoa</taxon>
        <taxon>Ecdysozoa</taxon>
        <taxon>Nematoda</taxon>
        <taxon>Chromadorea</taxon>
        <taxon>Rhabditida</taxon>
        <taxon>Spirurina</taxon>
        <taxon>Spiruromorpha</taxon>
        <taxon>Spiruroidea</taxon>
        <taxon>Gongylonematidae</taxon>
        <taxon>Gongylonema</taxon>
    </lineage>
</organism>
<gene>
    <name evidence="2" type="ORF">GPUH_LOCUS15205</name>
</gene>
<protein>
    <submittedName>
        <fullName evidence="4">Nose resistant to fluoxetine protein 6</fullName>
    </submittedName>
</protein>
<dbReference type="WBParaSite" id="GPUH_0001522501-mRNA-1">
    <property type="protein sequence ID" value="GPUH_0001522501-mRNA-1"/>
    <property type="gene ID" value="GPUH_0001522501"/>
</dbReference>
<sequence>MIAFYSFVFKTFIVNMPVLLIPYDDYCEKNWWTNFLYLNNYIDYGNQCYTISWYLATDLQMYLFAPVLLVPLALKPAVGYITAGVLMLLSTIANLVTIYKFYFPPTDFSIGAMDPRMGPFAYVLRQLCVQIATLTSLSG</sequence>
<keyword evidence="1" id="KW-0472">Membrane</keyword>
<dbReference type="PANTHER" id="PTHR11161:SF55">
    <property type="entry name" value="NOSE RESISTANT-TO-FLUOXETINE PROTEIN N-TERMINAL DOMAIN-CONTAINING PROTEIN"/>
    <property type="match status" value="1"/>
</dbReference>
<keyword evidence="1" id="KW-0812">Transmembrane</keyword>
<keyword evidence="1" id="KW-1133">Transmembrane helix</keyword>
<evidence type="ECO:0000313" key="2">
    <source>
        <dbReference type="EMBL" id="VDN25558.1"/>
    </source>
</evidence>
<dbReference type="OrthoDB" id="207378at2759"/>
<keyword evidence="3" id="KW-1185">Reference proteome</keyword>
<dbReference type="Proteomes" id="UP000271098">
    <property type="component" value="Unassembled WGS sequence"/>
</dbReference>
<proteinExistence type="predicted"/>